<dbReference type="Pfam" id="PF03735">
    <property type="entry name" value="ENT"/>
    <property type="match status" value="1"/>
</dbReference>
<dbReference type="Gene3D" id="3.50.50.60">
    <property type="entry name" value="FAD/NAD(P)-binding domain"/>
    <property type="match status" value="1"/>
</dbReference>
<dbReference type="SUPFAM" id="SSF158639">
    <property type="entry name" value="ENT-like"/>
    <property type="match status" value="1"/>
</dbReference>
<evidence type="ECO:0000256" key="3">
    <source>
        <dbReference type="SAM" id="MobiDB-lite"/>
    </source>
</evidence>
<feature type="compositionally biased region" description="Polar residues" evidence="3">
    <location>
        <begin position="186"/>
        <end position="198"/>
    </location>
</feature>
<reference evidence="5 6" key="1">
    <citation type="submission" date="2018-10" db="EMBL/GenBank/DDBJ databases">
        <title>A high-quality apple genome assembly.</title>
        <authorList>
            <person name="Hu J."/>
        </authorList>
    </citation>
    <scope>NUCLEOTIDE SEQUENCE [LARGE SCALE GENOMIC DNA]</scope>
    <source>
        <strain evidence="6">cv. HFTH1</strain>
        <tissue evidence="5">Young leaf</tissue>
    </source>
</reference>
<keyword evidence="2" id="KW-0539">Nucleus</keyword>
<name>A0A498JEL7_MALDO</name>
<evidence type="ECO:0000313" key="6">
    <source>
        <dbReference type="Proteomes" id="UP000290289"/>
    </source>
</evidence>
<dbReference type="PRINTS" id="PR00420">
    <property type="entry name" value="RNGMNOXGNASE"/>
</dbReference>
<evidence type="ECO:0000256" key="1">
    <source>
        <dbReference type="ARBA" id="ARBA00004123"/>
    </source>
</evidence>
<evidence type="ECO:0000259" key="4">
    <source>
        <dbReference type="PROSITE" id="PS51138"/>
    </source>
</evidence>
<dbReference type="Gene3D" id="2.30.30.140">
    <property type="match status" value="1"/>
</dbReference>
<dbReference type="AlphaFoldDB" id="A0A498JEL7"/>
<gene>
    <name evidence="5" type="ORF">DVH24_016205</name>
</gene>
<evidence type="ECO:0000256" key="2">
    <source>
        <dbReference type="ARBA" id="ARBA00023242"/>
    </source>
</evidence>
<dbReference type="SMART" id="SM01191">
    <property type="entry name" value="ENT"/>
    <property type="match status" value="1"/>
</dbReference>
<dbReference type="SUPFAM" id="SSF63748">
    <property type="entry name" value="Tudor/PWWP/MBT"/>
    <property type="match status" value="1"/>
</dbReference>
<comment type="subcellular location">
    <subcellularLocation>
        <location evidence="1">Nucleus</location>
    </subcellularLocation>
</comment>
<evidence type="ECO:0000313" key="5">
    <source>
        <dbReference type="EMBL" id="RXH94138.1"/>
    </source>
</evidence>
<dbReference type="GO" id="GO:0071949">
    <property type="term" value="F:FAD binding"/>
    <property type="evidence" value="ECO:0007669"/>
    <property type="project" value="InterPro"/>
</dbReference>
<feature type="region of interest" description="Disordered" evidence="3">
    <location>
        <begin position="150"/>
        <end position="255"/>
    </location>
</feature>
<dbReference type="Pfam" id="PF01494">
    <property type="entry name" value="FAD_binding_3"/>
    <property type="match status" value="2"/>
</dbReference>
<dbReference type="STRING" id="3750.A0A498JEL7"/>
<dbReference type="InterPro" id="IPR002938">
    <property type="entry name" value="FAD-bd"/>
</dbReference>
<dbReference type="CDD" id="cd20404">
    <property type="entry name" value="Tudor_Agenet_AtEML-like"/>
    <property type="match status" value="1"/>
</dbReference>
<dbReference type="Gene3D" id="1.10.1240.40">
    <property type="entry name" value="ENT domain"/>
    <property type="match status" value="1"/>
</dbReference>
<comment type="caution">
    <text evidence="5">The sequence shown here is derived from an EMBL/GenBank/DDBJ whole genome shotgun (WGS) entry which is preliminary data.</text>
</comment>
<dbReference type="InterPro" id="IPR005491">
    <property type="entry name" value="ENT_dom"/>
</dbReference>
<feature type="compositionally biased region" description="Gly residues" evidence="3">
    <location>
        <begin position="39"/>
        <end position="50"/>
    </location>
</feature>
<proteinExistence type="predicted"/>
<accession>A0A498JEL7</accession>
<keyword evidence="6" id="KW-1185">Reference proteome</keyword>
<dbReference type="SUPFAM" id="SSF51905">
    <property type="entry name" value="FAD/NAD(P)-binding domain"/>
    <property type="match status" value="1"/>
</dbReference>
<dbReference type="Proteomes" id="UP000290289">
    <property type="component" value="Chromosome 7"/>
</dbReference>
<dbReference type="InterPro" id="IPR036142">
    <property type="entry name" value="ENT_dom-like_sf"/>
</dbReference>
<organism evidence="5 6">
    <name type="scientific">Malus domestica</name>
    <name type="common">Apple</name>
    <name type="synonym">Pyrus malus</name>
    <dbReference type="NCBI Taxonomy" id="3750"/>
    <lineage>
        <taxon>Eukaryota</taxon>
        <taxon>Viridiplantae</taxon>
        <taxon>Streptophyta</taxon>
        <taxon>Embryophyta</taxon>
        <taxon>Tracheophyta</taxon>
        <taxon>Spermatophyta</taxon>
        <taxon>Magnoliopsida</taxon>
        <taxon>eudicotyledons</taxon>
        <taxon>Gunneridae</taxon>
        <taxon>Pentapetalae</taxon>
        <taxon>rosids</taxon>
        <taxon>fabids</taxon>
        <taxon>Rosales</taxon>
        <taxon>Rosaceae</taxon>
        <taxon>Amygdaloideae</taxon>
        <taxon>Maleae</taxon>
        <taxon>Malus</taxon>
    </lineage>
</organism>
<protein>
    <recommendedName>
        <fullName evidence="4">ENT domain-containing protein</fullName>
    </recommendedName>
</protein>
<dbReference type="PROSITE" id="PS51138">
    <property type="entry name" value="ENT"/>
    <property type="match status" value="1"/>
</dbReference>
<dbReference type="GO" id="GO:0005634">
    <property type="term" value="C:nucleus"/>
    <property type="evidence" value="ECO:0007669"/>
    <property type="project" value="UniProtKB-SubCell"/>
</dbReference>
<dbReference type="PANTHER" id="PTHR46496">
    <property type="match status" value="1"/>
</dbReference>
<feature type="domain" description="ENT" evidence="4">
    <location>
        <begin position="62"/>
        <end position="150"/>
    </location>
</feature>
<feature type="region of interest" description="Disordered" evidence="3">
    <location>
        <begin position="347"/>
        <end position="378"/>
    </location>
</feature>
<dbReference type="EMBL" id="RDQH01000333">
    <property type="protein sequence ID" value="RXH94138.1"/>
    <property type="molecule type" value="Genomic_DNA"/>
</dbReference>
<feature type="compositionally biased region" description="Polar residues" evidence="3">
    <location>
        <begin position="225"/>
        <end position="245"/>
    </location>
</feature>
<sequence>MDYEPYDSSGELTFQRLILPRTDDDLPPSHQHRVPRGGRVTGNGRSGGGSVPYPRMYGETDMEAQIHQLEREAYSSVLRAFKAQADAITWEKEALLTNLRKELRLSNEEHKELVGRVNAADDVIERIRDWRQAGGVQPGMLSTVQAVHDPIPSPTVSVSRKKQKMTQSVHTQSFAGPTPSFHPPAVTTSHQPSSSTVKRGSVPAPTSGAKGKKHKPGQILPGASSMKQFPSSGPTGRGQVSNRVSTGAVVSEPAEGKTNDTLIGRKVRTRWPDDNTFYEAVIKDYNQAEGRHHLVYDINSANETWEWVNLSEISPEDIQWVGEDPGISHRGGYSGSGHGMNRFVGRDNVPVPGRGRGIPKGQTRKDFPPSQNGIGKKAPDNIQLLHTDTLIKEVERVFGENRPDSVEIEKAKKVLKDHEQALIDAIAKLADISDGECGNHCFILFCFSKLTLLYSLGFRAKKYSKTRIIRGNSVIRCKSSRLDQTSDEEKGGKRKLKILIAGGGIGGLVLALAAKHRGFQVQVFEKDSSSVRGEGKGRGPIQLVSSALAVLEAIDEDVVKQIMEAGCDTGNRINGYADGVSGEWFTKFDLSSPAVSRGLPITQVICRMELLDILVNAVGSDILRNKSKVVDFIQDPNKVTVILEDGQRYDGDVLVGADGIWSKVRSKLFGIRETKYSNYTCYSGLTKVVPSYVNSVGYRIFLGANQYFGAVEVGHGNMQWLAFHKQPPMSTDPPEGTLSLSLSLSLTCGKKKRLLEVFGKWCQEVVALIQETPESMILQRDIFDRDMIYSWGTGRVALLGDAAHPLQPNLGIGGCMAVEDSYQLVDELDQVSSTGSDAQRTDAIVLALRRYATKRMRRVGIVHAATRMAPEMLAMYRPCIEFKIGPLAHLSTLKIMHPAFPMARAFLQFCMPEFMTWIITGHGLSLKGREKDPSYKQQNESQIQ</sequence>
<feature type="region of interest" description="Disordered" evidence="3">
    <location>
        <begin position="21"/>
        <end position="50"/>
    </location>
</feature>
<feature type="compositionally biased region" description="Polar residues" evidence="3">
    <location>
        <begin position="165"/>
        <end position="175"/>
    </location>
</feature>
<dbReference type="InterPro" id="IPR036188">
    <property type="entry name" value="FAD/NAD-bd_sf"/>
</dbReference>
<dbReference type="PANTHER" id="PTHR46496:SF6">
    <property type="entry name" value="ZEAXANTHIN EPOXIDASE, CHLOROPLASTIC-LIKE ISOFORM X1"/>
    <property type="match status" value="1"/>
</dbReference>